<keyword evidence="2" id="KW-0540">Nuclease</keyword>
<gene>
    <name evidence="2" type="ORF">K8F61_13015</name>
</gene>
<keyword evidence="2" id="KW-0255">Endonuclease</keyword>
<feature type="transmembrane region" description="Helical" evidence="1">
    <location>
        <begin position="63"/>
        <end position="87"/>
    </location>
</feature>
<dbReference type="Proteomes" id="UP001199642">
    <property type="component" value="Chromosome"/>
</dbReference>
<keyword evidence="1" id="KW-0812">Transmembrane</keyword>
<keyword evidence="1" id="KW-1133">Transmembrane helix</keyword>
<accession>A0ABY3RRS7</accession>
<keyword evidence="1" id="KW-0472">Membrane</keyword>
<evidence type="ECO:0000256" key="1">
    <source>
        <dbReference type="SAM" id="Phobius"/>
    </source>
</evidence>
<dbReference type="RefSeq" id="WP_231819419.1">
    <property type="nucleotide sequence ID" value="NZ_CP082781.1"/>
</dbReference>
<keyword evidence="2" id="KW-0378">Hydrolase</keyword>
<dbReference type="GO" id="GO:0004519">
    <property type="term" value="F:endonuclease activity"/>
    <property type="evidence" value="ECO:0007669"/>
    <property type="project" value="UniProtKB-KW"/>
</dbReference>
<proteinExistence type="predicted"/>
<feature type="transmembrane region" description="Helical" evidence="1">
    <location>
        <begin position="21"/>
        <end position="43"/>
    </location>
</feature>
<protein>
    <submittedName>
        <fullName evidence="2">DNA/RNA endonuclease G</fullName>
    </submittedName>
</protein>
<evidence type="ECO:0000313" key="3">
    <source>
        <dbReference type="Proteomes" id="UP001199642"/>
    </source>
</evidence>
<name>A0ABY3RRS7_9MICO</name>
<dbReference type="EMBL" id="CP082781">
    <property type="protein sequence ID" value="UGS25591.1"/>
    <property type="molecule type" value="Genomic_DNA"/>
</dbReference>
<organism evidence="2 3">
    <name type="scientific">Microbacterium resistens</name>
    <dbReference type="NCBI Taxonomy" id="156977"/>
    <lineage>
        <taxon>Bacteria</taxon>
        <taxon>Bacillati</taxon>
        <taxon>Actinomycetota</taxon>
        <taxon>Actinomycetes</taxon>
        <taxon>Micrococcales</taxon>
        <taxon>Microbacteriaceae</taxon>
        <taxon>Microbacterium</taxon>
    </lineage>
</organism>
<evidence type="ECO:0000313" key="2">
    <source>
        <dbReference type="EMBL" id="UGS25591.1"/>
    </source>
</evidence>
<keyword evidence="3" id="KW-1185">Reference proteome</keyword>
<reference evidence="2 3" key="1">
    <citation type="submission" date="2023-01" db="EMBL/GenBank/DDBJ databases">
        <title>Characterization of estradiol degrading bacteria Microbacterium sp. MZT7 and reveal degrading genes through genome analysis.</title>
        <authorList>
            <person name="Hao P."/>
            <person name="Gao Y."/>
        </authorList>
    </citation>
    <scope>NUCLEOTIDE SEQUENCE [LARGE SCALE GENOMIC DNA]</scope>
    <source>
        <strain evidence="2 3">MZT7</strain>
    </source>
</reference>
<sequence length="182" mass="18800">MSTATTYRRAVRRETHSPRTVSAVVVAVVLLVGLVALVAALVAEAVRPGTVGALVEPLPADALRIGIPVAGGAMAVLGLAAVLLAILPGRRARRSLRGARLAVVADDGVLADAAADAVARRCVLPRAQVRVVVGRRVDVHVVPTSGVPIDERAAGQAAHDALLRLGLDRVVRVRVEQRGVIA</sequence>